<evidence type="ECO:0000313" key="3">
    <source>
        <dbReference type="Proteomes" id="UP000683360"/>
    </source>
</evidence>
<dbReference type="AlphaFoldDB" id="A0A8S3Q4L3"/>
<keyword evidence="3" id="KW-1185">Reference proteome</keyword>
<evidence type="ECO:0000259" key="1">
    <source>
        <dbReference type="Pfam" id="PF20700"/>
    </source>
</evidence>
<dbReference type="EMBL" id="CAJPWZ010000293">
    <property type="protein sequence ID" value="CAG2189404.1"/>
    <property type="molecule type" value="Genomic_DNA"/>
</dbReference>
<feature type="domain" description="Mutator-like transposase" evidence="1">
    <location>
        <begin position="2"/>
        <end position="118"/>
    </location>
</feature>
<comment type="caution">
    <text evidence="2">The sequence shown here is derived from an EMBL/GenBank/DDBJ whole genome shotgun (WGS) entry which is preliminary data.</text>
</comment>
<dbReference type="Pfam" id="PF20700">
    <property type="entry name" value="Mutator"/>
    <property type="match status" value="1"/>
</dbReference>
<organism evidence="2 3">
    <name type="scientific">Mytilus edulis</name>
    <name type="common">Blue mussel</name>
    <dbReference type="NCBI Taxonomy" id="6550"/>
    <lineage>
        <taxon>Eukaryota</taxon>
        <taxon>Metazoa</taxon>
        <taxon>Spiralia</taxon>
        <taxon>Lophotrochozoa</taxon>
        <taxon>Mollusca</taxon>
        <taxon>Bivalvia</taxon>
        <taxon>Autobranchia</taxon>
        <taxon>Pteriomorphia</taxon>
        <taxon>Mytilida</taxon>
        <taxon>Mytiloidea</taxon>
        <taxon>Mytilidae</taxon>
        <taxon>Mytilinae</taxon>
        <taxon>Mytilus</taxon>
    </lineage>
</organism>
<reference evidence="2" key="1">
    <citation type="submission" date="2021-03" db="EMBL/GenBank/DDBJ databases">
        <authorList>
            <person name="Bekaert M."/>
        </authorList>
    </citation>
    <scope>NUCLEOTIDE SEQUENCE</scope>
</reference>
<gene>
    <name evidence="2" type="ORF">MEDL_4791</name>
</gene>
<accession>A0A8S3Q4L3</accession>
<protein>
    <recommendedName>
        <fullName evidence="1">Mutator-like transposase domain-containing protein</fullName>
    </recommendedName>
</protein>
<dbReference type="Proteomes" id="UP000683360">
    <property type="component" value="Unassembled WGS sequence"/>
</dbReference>
<sequence>MCVWNHRGSARLMESQAGLEAVREMMEQGTPIKTIEGDGDNTLMARIRSELGVNIKKKLDKNHSKDLKLTNHVVKHLSKTIKYIFAKNQGQPEALQRNLAAFIPHQFGDHSKCEARFCGYKRKPGVKYLHRSLPYKAPLKNPALCEKLISLFEPIVGNATVYSDLGSSQACEAAHRAASLRAPKHLHYGESESLDYRLKATAACINEGRSYLSETFKEHGLSPGSYTVPYNLKKDMERECRQQKATQLDKKLRRLQLKEERMTSKGACEASEGATYDSGVNLLEQDEAATEKLSSKSELKIKHLQDNRHNTDTLLSQATKDLRFLGVNGDKDDIKLKVNEMENSAHLLTVEIQKTQDIVHKNTADIAEFETQYDYWDKNSPIYLKMEEAMINRGLQNKACNILCERYQFQLKRMLHSIEEQTDDITKLQTLLNEGK</sequence>
<dbReference type="InterPro" id="IPR049012">
    <property type="entry name" value="Mutator_transp_dom"/>
</dbReference>
<evidence type="ECO:0000313" key="2">
    <source>
        <dbReference type="EMBL" id="CAG2189404.1"/>
    </source>
</evidence>
<dbReference type="OrthoDB" id="6139275at2759"/>
<name>A0A8S3Q4L3_MYTED</name>
<proteinExistence type="predicted"/>